<comment type="caution">
    <text evidence="1">The sequence shown here is derived from an EMBL/GenBank/DDBJ whole genome shotgun (WGS) entry which is preliminary data.</text>
</comment>
<accession>A0ABS7QXB1</accession>
<proteinExistence type="predicted"/>
<keyword evidence="2" id="KW-1185">Reference proteome</keyword>
<dbReference type="RefSeq" id="WP_222980592.1">
    <property type="nucleotide sequence ID" value="NZ_JAINVZ010000019.1"/>
</dbReference>
<evidence type="ECO:0008006" key="3">
    <source>
        <dbReference type="Google" id="ProtNLM"/>
    </source>
</evidence>
<reference evidence="1 2" key="1">
    <citation type="submission" date="2021-08" db="EMBL/GenBank/DDBJ databases">
        <title>Streptomyces sp. PTM05 isolated from lichen.</title>
        <authorList>
            <person name="Somphong A."/>
            <person name="Phongsopitanun W."/>
            <person name="Tanasupawat S."/>
        </authorList>
    </citation>
    <scope>NUCLEOTIDE SEQUENCE [LARGE SCALE GENOMIC DNA]</scope>
    <source>
        <strain evidence="1 2">Ptm05</strain>
    </source>
</reference>
<dbReference type="InterPro" id="IPR049457">
    <property type="entry name" value="Emfourin"/>
</dbReference>
<sequence>MRIAVTRTGGFAGLTRRGELETTGRADAPRLNSLARDALSDRTTTSGAPDGFRYEITVGDRTVRVDDPHLTEAQRALIRAVLES</sequence>
<evidence type="ECO:0000313" key="2">
    <source>
        <dbReference type="Proteomes" id="UP001198565"/>
    </source>
</evidence>
<protein>
    <recommendedName>
        <fullName evidence="3">Metalloprotease</fullName>
    </recommendedName>
</protein>
<dbReference type="Proteomes" id="UP001198565">
    <property type="component" value="Unassembled WGS sequence"/>
</dbReference>
<evidence type="ECO:0000313" key="1">
    <source>
        <dbReference type="EMBL" id="MBY8887846.1"/>
    </source>
</evidence>
<gene>
    <name evidence="1" type="ORF">K7472_23820</name>
</gene>
<dbReference type="Pfam" id="PF20242">
    <property type="entry name" value="Emfourin"/>
    <property type="match status" value="1"/>
</dbReference>
<name>A0ABS7QXB1_9ACTN</name>
<organism evidence="1 2">
    <name type="scientific">Streptantibioticus parmotrematis</name>
    <dbReference type="NCBI Taxonomy" id="2873249"/>
    <lineage>
        <taxon>Bacteria</taxon>
        <taxon>Bacillati</taxon>
        <taxon>Actinomycetota</taxon>
        <taxon>Actinomycetes</taxon>
        <taxon>Kitasatosporales</taxon>
        <taxon>Streptomycetaceae</taxon>
        <taxon>Streptantibioticus</taxon>
    </lineage>
</organism>
<dbReference type="EMBL" id="JAINVZ010000019">
    <property type="protein sequence ID" value="MBY8887846.1"/>
    <property type="molecule type" value="Genomic_DNA"/>
</dbReference>